<keyword evidence="8" id="KW-0460">Magnesium</keyword>
<dbReference type="GO" id="GO:0032259">
    <property type="term" value="P:methylation"/>
    <property type="evidence" value="ECO:0007669"/>
    <property type="project" value="UniProtKB-KW"/>
</dbReference>
<dbReference type="InterPro" id="IPR026610">
    <property type="entry name" value="Hen1"/>
</dbReference>
<evidence type="ECO:0000256" key="5">
    <source>
        <dbReference type="ARBA" id="ARBA00022679"/>
    </source>
</evidence>
<evidence type="ECO:0000256" key="8">
    <source>
        <dbReference type="ARBA" id="ARBA00022842"/>
    </source>
</evidence>
<evidence type="ECO:0000256" key="10">
    <source>
        <dbReference type="ARBA" id="ARBA00023158"/>
    </source>
</evidence>
<evidence type="ECO:0000313" key="14">
    <source>
        <dbReference type="EMBL" id="MFC4724449.1"/>
    </source>
</evidence>
<reference evidence="15" key="1">
    <citation type="journal article" date="2019" name="Int. J. Syst. Evol. Microbiol.">
        <title>The Global Catalogue of Microorganisms (GCM) 10K type strain sequencing project: providing services to taxonomists for standard genome sequencing and annotation.</title>
        <authorList>
            <consortium name="The Broad Institute Genomics Platform"/>
            <consortium name="The Broad Institute Genome Sequencing Center for Infectious Disease"/>
            <person name="Wu L."/>
            <person name="Ma J."/>
        </authorList>
    </citation>
    <scope>NUCLEOTIDE SEQUENCE [LARGE SCALE GENOMIC DNA]</scope>
    <source>
        <strain evidence="15">CCUG 62981</strain>
    </source>
</reference>
<organism evidence="14 15">
    <name type="scientific">Glycocaulis abyssi</name>
    <dbReference type="NCBI Taxonomy" id="1433403"/>
    <lineage>
        <taxon>Bacteria</taxon>
        <taxon>Pseudomonadati</taxon>
        <taxon>Pseudomonadota</taxon>
        <taxon>Alphaproteobacteria</taxon>
        <taxon>Maricaulales</taxon>
        <taxon>Maricaulaceae</taxon>
        <taxon>Glycocaulis</taxon>
    </lineage>
</organism>
<evidence type="ECO:0000259" key="13">
    <source>
        <dbReference type="Pfam" id="PF13649"/>
    </source>
</evidence>
<dbReference type="RefSeq" id="WP_371392194.1">
    <property type="nucleotide sequence ID" value="NZ_CP163421.1"/>
</dbReference>
<evidence type="ECO:0000256" key="1">
    <source>
        <dbReference type="ARBA" id="ARBA00001946"/>
    </source>
</evidence>
<dbReference type="Proteomes" id="UP001596024">
    <property type="component" value="Unassembled WGS sequence"/>
</dbReference>
<accession>A0ABV9NAC5</accession>
<comment type="catalytic activity">
    <reaction evidence="12">
        <text>small RNA 3'-end nucleotide + S-adenosyl-L-methionine = small RNA 3'-end 2'-O-methylnucleotide + S-adenosyl-L-homocysteine + H(+)</text>
        <dbReference type="Rhea" id="RHEA:37887"/>
        <dbReference type="Rhea" id="RHEA-COMP:10415"/>
        <dbReference type="Rhea" id="RHEA-COMP:10416"/>
        <dbReference type="ChEBI" id="CHEBI:15378"/>
        <dbReference type="ChEBI" id="CHEBI:57856"/>
        <dbReference type="ChEBI" id="CHEBI:59789"/>
        <dbReference type="ChEBI" id="CHEBI:74896"/>
        <dbReference type="ChEBI" id="CHEBI:74898"/>
        <dbReference type="EC" id="2.1.1.386"/>
    </reaction>
</comment>
<evidence type="ECO:0000313" key="15">
    <source>
        <dbReference type="Proteomes" id="UP001596024"/>
    </source>
</evidence>
<dbReference type="SUPFAM" id="SSF53335">
    <property type="entry name" value="S-adenosyl-L-methionine-dependent methyltransferases"/>
    <property type="match status" value="1"/>
</dbReference>
<gene>
    <name evidence="14" type="ORF">ACFPB0_04010</name>
</gene>
<dbReference type="PANTHER" id="PTHR21404">
    <property type="entry name" value="HEN1"/>
    <property type="match status" value="1"/>
</dbReference>
<evidence type="ECO:0000256" key="12">
    <source>
        <dbReference type="ARBA" id="ARBA00048418"/>
    </source>
</evidence>
<comment type="cofactor">
    <cofactor evidence="1">
        <name>Mg(2+)</name>
        <dbReference type="ChEBI" id="CHEBI:18420"/>
    </cofactor>
</comment>
<dbReference type="InterPro" id="IPR041698">
    <property type="entry name" value="Methyltransf_25"/>
</dbReference>
<keyword evidence="9" id="KW-0694">RNA-binding</keyword>
<dbReference type="Pfam" id="PF13649">
    <property type="entry name" value="Methyltransf_25"/>
    <property type="match status" value="1"/>
</dbReference>
<evidence type="ECO:0000256" key="4">
    <source>
        <dbReference type="ARBA" id="ARBA00022603"/>
    </source>
</evidence>
<proteinExistence type="inferred from homology"/>
<keyword evidence="15" id="KW-1185">Reference proteome</keyword>
<keyword evidence="4 14" id="KW-0489">Methyltransferase</keyword>
<dbReference type="GO" id="GO:0008168">
    <property type="term" value="F:methyltransferase activity"/>
    <property type="evidence" value="ECO:0007669"/>
    <property type="project" value="UniProtKB-KW"/>
</dbReference>
<dbReference type="InterPro" id="IPR029063">
    <property type="entry name" value="SAM-dependent_MTases_sf"/>
</dbReference>
<dbReference type="EMBL" id="JBHSGQ010000001">
    <property type="protein sequence ID" value="MFC4724449.1"/>
    <property type="molecule type" value="Genomic_DNA"/>
</dbReference>
<protein>
    <recommendedName>
        <fullName evidence="3">Small RNA 2'-O-methyltransferase</fullName>
        <ecNumber evidence="11">2.1.1.386</ecNumber>
    </recommendedName>
</protein>
<feature type="domain" description="Methyltransferase" evidence="13">
    <location>
        <begin position="25"/>
        <end position="123"/>
    </location>
</feature>
<name>A0ABV9NAC5_9PROT</name>
<evidence type="ECO:0000256" key="2">
    <source>
        <dbReference type="ARBA" id="ARBA00009026"/>
    </source>
</evidence>
<evidence type="ECO:0000256" key="9">
    <source>
        <dbReference type="ARBA" id="ARBA00022884"/>
    </source>
</evidence>
<keyword evidence="6" id="KW-0949">S-adenosyl-L-methionine</keyword>
<evidence type="ECO:0000256" key="11">
    <source>
        <dbReference type="ARBA" id="ARBA00035025"/>
    </source>
</evidence>
<keyword evidence="5" id="KW-0808">Transferase</keyword>
<comment type="similarity">
    <text evidence="2">Belongs to the methyltransferase superfamily. HEN1 family.</text>
</comment>
<evidence type="ECO:0000256" key="7">
    <source>
        <dbReference type="ARBA" id="ARBA00022723"/>
    </source>
</evidence>
<sequence length="174" mass="19075">MSTVLHEERLQAVLDVLHLTGARSVADLGCGDGALILRLLDDPGFVRVAGVEQSVTALGVLRAALARRDGDAGSRVTLIEGSMLDPRPELAGYDAVTMVETIEHLPPDQLSRLERAVFDVIAPKVTIITTPNAEYNALLGVPAHRFRHPEHMFEWDRARFRGWAEGVAARHGRR</sequence>
<keyword evidence="10" id="KW-0943">RNA-mediated gene silencing</keyword>
<keyword evidence="7" id="KW-0479">Metal-binding</keyword>
<dbReference type="Gene3D" id="3.40.50.150">
    <property type="entry name" value="Vaccinia Virus protein VP39"/>
    <property type="match status" value="1"/>
</dbReference>
<dbReference type="CDD" id="cd02440">
    <property type="entry name" value="AdoMet_MTases"/>
    <property type="match status" value="1"/>
</dbReference>
<evidence type="ECO:0000256" key="6">
    <source>
        <dbReference type="ARBA" id="ARBA00022691"/>
    </source>
</evidence>
<dbReference type="EC" id="2.1.1.386" evidence="11"/>
<dbReference type="PANTHER" id="PTHR21404:SF3">
    <property type="entry name" value="SMALL RNA 2'-O-METHYLTRANSFERASE"/>
    <property type="match status" value="1"/>
</dbReference>
<evidence type="ECO:0000256" key="3">
    <source>
        <dbReference type="ARBA" id="ARBA00021330"/>
    </source>
</evidence>
<comment type="caution">
    <text evidence="14">The sequence shown here is derived from an EMBL/GenBank/DDBJ whole genome shotgun (WGS) entry which is preliminary data.</text>
</comment>